<dbReference type="EMBL" id="CAJNNW010010088">
    <property type="protein sequence ID" value="CAE8651713.1"/>
    <property type="molecule type" value="Genomic_DNA"/>
</dbReference>
<dbReference type="PANTHER" id="PTHR37231:SF2">
    <property type="entry name" value="EXPRESSED PROTEIN"/>
    <property type="match status" value="1"/>
</dbReference>
<comment type="caution">
    <text evidence="3">The sequence shown here is derived from an EMBL/GenBank/DDBJ whole genome shotgun (WGS) entry which is preliminary data.</text>
</comment>
<dbReference type="Gene3D" id="1.20.120.20">
    <property type="entry name" value="Apolipoprotein"/>
    <property type="match status" value="1"/>
</dbReference>
<evidence type="ECO:0000256" key="1">
    <source>
        <dbReference type="SAM" id="MobiDB-lite"/>
    </source>
</evidence>
<reference evidence="3" key="1">
    <citation type="submission" date="2021-02" db="EMBL/GenBank/DDBJ databases">
        <authorList>
            <person name="Dougan E. K."/>
            <person name="Rhodes N."/>
            <person name="Thang M."/>
            <person name="Chan C."/>
        </authorList>
    </citation>
    <scope>NUCLEOTIDE SEQUENCE</scope>
</reference>
<dbReference type="AlphaFoldDB" id="A0A813IJ84"/>
<accession>A0A813IJ84</accession>
<feature type="compositionally biased region" description="Polar residues" evidence="1">
    <location>
        <begin position="343"/>
        <end position="359"/>
    </location>
</feature>
<evidence type="ECO:0000313" key="4">
    <source>
        <dbReference type="Proteomes" id="UP000626109"/>
    </source>
</evidence>
<feature type="transmembrane region" description="Helical" evidence="2">
    <location>
        <begin position="164"/>
        <end position="185"/>
    </location>
</feature>
<evidence type="ECO:0000313" key="3">
    <source>
        <dbReference type="EMBL" id="CAE8651713.1"/>
    </source>
</evidence>
<name>A0A813IJ84_POLGL</name>
<keyword evidence="2" id="KW-0812">Transmembrane</keyword>
<keyword evidence="2" id="KW-0472">Membrane</keyword>
<evidence type="ECO:0000256" key="2">
    <source>
        <dbReference type="SAM" id="Phobius"/>
    </source>
</evidence>
<dbReference type="PANTHER" id="PTHR37231">
    <property type="entry name" value="EXPRESSED PROTEIN"/>
    <property type="match status" value="1"/>
</dbReference>
<proteinExistence type="predicted"/>
<sequence>MRPALAPGGGAVLGGAAVRQASRPTHMATRRASLKHGTTLRCTLVGGLAALGVRHLCSTPAFLSGTSTSSPSAQPRRLATRMHVTLEDVIDAPTKLQKEVKATVEKTLDSMQRDDGRVLDTSSAAGSVGAVAVSLAVLPYIPLSLYSSYLLLTTGTGLEPGPNGIYGLAEGCGTLAIWAMVAWSLTSLVTRARGLPDGPLNLLGVTQGLCVFAAAALIGASALTGGSNLNPMSERKAPADYQNPLDEVSRSFTKEVGVIGKSSDGFFGDFTKNMDSQLEATKQKVADQASKLASEASSSVSKVASSAQDAAKEKADSLVAKASSAQDAAKEKADSLVTKAKDTSSSPTEKAKDTSSSPTEKVKEPTFDAAAKTKSSAPDYEDLLS</sequence>
<keyword evidence="2" id="KW-1133">Transmembrane helix</keyword>
<feature type="transmembrane region" description="Helical" evidence="2">
    <location>
        <begin position="128"/>
        <end position="152"/>
    </location>
</feature>
<feature type="region of interest" description="Disordered" evidence="1">
    <location>
        <begin position="311"/>
        <end position="385"/>
    </location>
</feature>
<feature type="transmembrane region" description="Helical" evidence="2">
    <location>
        <begin position="205"/>
        <end position="226"/>
    </location>
</feature>
<feature type="compositionally biased region" description="Basic and acidic residues" evidence="1">
    <location>
        <begin position="328"/>
        <end position="342"/>
    </location>
</feature>
<protein>
    <submittedName>
        <fullName evidence="3">Uncharacterized protein</fullName>
    </submittedName>
</protein>
<organism evidence="3 4">
    <name type="scientific">Polarella glacialis</name>
    <name type="common">Dinoflagellate</name>
    <dbReference type="NCBI Taxonomy" id="89957"/>
    <lineage>
        <taxon>Eukaryota</taxon>
        <taxon>Sar</taxon>
        <taxon>Alveolata</taxon>
        <taxon>Dinophyceae</taxon>
        <taxon>Suessiales</taxon>
        <taxon>Suessiaceae</taxon>
        <taxon>Polarella</taxon>
    </lineage>
</organism>
<dbReference type="Proteomes" id="UP000626109">
    <property type="component" value="Unassembled WGS sequence"/>
</dbReference>
<gene>
    <name evidence="3" type="ORF">PGLA2088_LOCUS9195</name>
</gene>